<accession>Q9RQK4</accession>
<reference evidence="1" key="1">
    <citation type="journal article" date="1999" name="Mol. Microbiol.">
        <title>The aerobactin iron transport system genes in Shigella flexneri are present within a pathogenicity island.</title>
        <authorList>
            <person name="Vokes S.A."/>
            <person name="Reeves S.A."/>
            <person name="Torres A.G."/>
            <person name="Payne S.M."/>
        </authorList>
    </citation>
    <scope>NUCLEOTIDE SEQUENCE</scope>
    <source>
        <strain evidence="1">SA100</strain>
    </source>
</reference>
<dbReference type="EMBL" id="AF097520">
    <property type="protein sequence ID" value="AAD54671.1"/>
    <property type="molecule type" value="Genomic_DNA"/>
</dbReference>
<organism evidence="1">
    <name type="scientific">Shigella flexneri</name>
    <dbReference type="NCBI Taxonomy" id="623"/>
    <lineage>
        <taxon>Bacteria</taxon>
        <taxon>Pseudomonadati</taxon>
        <taxon>Pseudomonadota</taxon>
        <taxon>Gammaproteobacteria</taxon>
        <taxon>Enterobacterales</taxon>
        <taxon>Enterobacteriaceae</taxon>
        <taxon>Shigella</taxon>
    </lineage>
</organism>
<protein>
    <submittedName>
        <fullName evidence="1">Uncharacterized protein</fullName>
    </submittedName>
</protein>
<name>Q9RQK4_SHIFL</name>
<proteinExistence type="predicted"/>
<sequence length="81" mass="8554">MIARPPLINTPALRSRATGVRRCGRSTPNCAISAATADRPNSQATCWLMAVVSVANWRVRAGESPSCIMLTAAASNIAQSR</sequence>
<evidence type="ECO:0000313" key="1">
    <source>
        <dbReference type="EMBL" id="AAD54671.1"/>
    </source>
</evidence>
<dbReference type="AlphaFoldDB" id="Q9RQK4"/>